<accession>A0A2P2KMY3</accession>
<reference evidence="1" key="1">
    <citation type="submission" date="2018-02" db="EMBL/GenBank/DDBJ databases">
        <title>Rhizophora mucronata_Transcriptome.</title>
        <authorList>
            <person name="Meera S.P."/>
            <person name="Sreeshan A."/>
            <person name="Augustine A."/>
        </authorList>
    </citation>
    <scope>NUCLEOTIDE SEQUENCE</scope>
    <source>
        <tissue evidence="1">Leaf</tissue>
    </source>
</reference>
<evidence type="ECO:0000313" key="1">
    <source>
        <dbReference type="EMBL" id="MBX07089.1"/>
    </source>
</evidence>
<protein>
    <submittedName>
        <fullName evidence="1">Uncharacterized protein</fullName>
    </submittedName>
</protein>
<sequence length="47" mass="4778">MKSCASNSSPPVSVVVQAQSLIQSTSLQCHLLSHCCICTATAAVADS</sequence>
<name>A0A2P2KMY3_RHIMU</name>
<dbReference type="EMBL" id="GGEC01026605">
    <property type="protein sequence ID" value="MBX07089.1"/>
    <property type="molecule type" value="Transcribed_RNA"/>
</dbReference>
<proteinExistence type="predicted"/>
<dbReference type="AlphaFoldDB" id="A0A2P2KMY3"/>
<organism evidence="1">
    <name type="scientific">Rhizophora mucronata</name>
    <name type="common">Asiatic mangrove</name>
    <dbReference type="NCBI Taxonomy" id="61149"/>
    <lineage>
        <taxon>Eukaryota</taxon>
        <taxon>Viridiplantae</taxon>
        <taxon>Streptophyta</taxon>
        <taxon>Embryophyta</taxon>
        <taxon>Tracheophyta</taxon>
        <taxon>Spermatophyta</taxon>
        <taxon>Magnoliopsida</taxon>
        <taxon>eudicotyledons</taxon>
        <taxon>Gunneridae</taxon>
        <taxon>Pentapetalae</taxon>
        <taxon>rosids</taxon>
        <taxon>fabids</taxon>
        <taxon>Malpighiales</taxon>
        <taxon>Rhizophoraceae</taxon>
        <taxon>Rhizophora</taxon>
    </lineage>
</organism>